<keyword evidence="2" id="KW-1185">Reference proteome</keyword>
<accession>A0A4Y2BAW1</accession>
<protein>
    <submittedName>
        <fullName evidence="1">Uncharacterized protein</fullName>
    </submittedName>
</protein>
<evidence type="ECO:0000313" key="2">
    <source>
        <dbReference type="Proteomes" id="UP000499080"/>
    </source>
</evidence>
<gene>
    <name evidence="1" type="ORF">AVEN_159063_1</name>
</gene>
<name>A0A4Y2BAW1_ARAVE</name>
<reference evidence="1 2" key="1">
    <citation type="journal article" date="2019" name="Sci. Rep.">
        <title>Orb-weaving spider Araneus ventricosus genome elucidates the spidroin gene catalogue.</title>
        <authorList>
            <person name="Kono N."/>
            <person name="Nakamura H."/>
            <person name="Ohtoshi R."/>
            <person name="Moran D.A.P."/>
            <person name="Shinohara A."/>
            <person name="Yoshida Y."/>
            <person name="Fujiwara M."/>
            <person name="Mori M."/>
            <person name="Tomita M."/>
            <person name="Arakawa K."/>
        </authorList>
    </citation>
    <scope>NUCLEOTIDE SEQUENCE [LARGE SCALE GENOMIC DNA]</scope>
</reference>
<comment type="caution">
    <text evidence="1">The sequence shown here is derived from an EMBL/GenBank/DDBJ whole genome shotgun (WGS) entry which is preliminary data.</text>
</comment>
<organism evidence="1 2">
    <name type="scientific">Araneus ventricosus</name>
    <name type="common">Orbweaver spider</name>
    <name type="synonym">Epeira ventricosa</name>
    <dbReference type="NCBI Taxonomy" id="182803"/>
    <lineage>
        <taxon>Eukaryota</taxon>
        <taxon>Metazoa</taxon>
        <taxon>Ecdysozoa</taxon>
        <taxon>Arthropoda</taxon>
        <taxon>Chelicerata</taxon>
        <taxon>Arachnida</taxon>
        <taxon>Araneae</taxon>
        <taxon>Araneomorphae</taxon>
        <taxon>Entelegynae</taxon>
        <taxon>Araneoidea</taxon>
        <taxon>Araneidae</taxon>
        <taxon>Araneus</taxon>
    </lineage>
</organism>
<dbReference type="Proteomes" id="UP000499080">
    <property type="component" value="Unassembled WGS sequence"/>
</dbReference>
<dbReference type="AlphaFoldDB" id="A0A4Y2BAW1"/>
<proteinExistence type="predicted"/>
<sequence length="208" mass="23697">MRTIFPNVAQVCDRTSVSDLSAEILINAALKYMGIINKDDSSKVVGRSKIRRERIKTRSRMKRKNKEQQSSSEYDIYFDGRKDKTLIMVKEGERATRKNIREQHAVLISEPGSIYIEHVTLISGISHNMKKSILTFFQKKVDRSKLQAVGCDGTRINTDSKIGKTTRAFYGTSSAIAYSLHANEFPLRYILHHLDSKTTEPKGYCGEF</sequence>
<dbReference type="OrthoDB" id="7482667at2759"/>
<dbReference type="EMBL" id="BGPR01000060">
    <property type="protein sequence ID" value="GBL88465.1"/>
    <property type="molecule type" value="Genomic_DNA"/>
</dbReference>
<evidence type="ECO:0000313" key="1">
    <source>
        <dbReference type="EMBL" id="GBL88465.1"/>
    </source>
</evidence>